<name>A0A6J7ARM1_9ZZZZ</name>
<dbReference type="InterPro" id="IPR002347">
    <property type="entry name" value="SDR_fam"/>
</dbReference>
<proteinExistence type="inferred from homology"/>
<dbReference type="PROSITE" id="PS00061">
    <property type="entry name" value="ADH_SHORT"/>
    <property type="match status" value="1"/>
</dbReference>
<keyword evidence="4" id="KW-0443">Lipid metabolism</keyword>
<evidence type="ECO:0000313" key="5">
    <source>
        <dbReference type="EMBL" id="CAB4834639.1"/>
    </source>
</evidence>
<dbReference type="Gene3D" id="3.40.50.720">
    <property type="entry name" value="NAD(P)-binding Rossmann-like Domain"/>
    <property type="match status" value="1"/>
</dbReference>
<dbReference type="AlphaFoldDB" id="A0A6J7ARM1"/>
<dbReference type="InterPro" id="IPR020904">
    <property type="entry name" value="Sc_DH/Rdtase_CS"/>
</dbReference>
<dbReference type="PANTHER" id="PTHR43180">
    <property type="entry name" value="3-OXOACYL-(ACYL-CARRIER-PROTEIN) REDUCTASE (AFU_ORTHOLOGUE AFUA_6G11210)"/>
    <property type="match status" value="1"/>
</dbReference>
<dbReference type="SUPFAM" id="SSF51735">
    <property type="entry name" value="NAD(P)-binding Rossmann-fold domains"/>
    <property type="match status" value="1"/>
</dbReference>
<dbReference type="InterPro" id="IPR036291">
    <property type="entry name" value="NAD(P)-bd_dom_sf"/>
</dbReference>
<dbReference type="PRINTS" id="PR00081">
    <property type="entry name" value="GDHRDH"/>
</dbReference>
<protein>
    <submittedName>
        <fullName evidence="5">Unannotated protein</fullName>
    </submittedName>
</protein>
<dbReference type="GO" id="GO:0006629">
    <property type="term" value="P:lipid metabolic process"/>
    <property type="evidence" value="ECO:0007669"/>
    <property type="project" value="UniProtKB-KW"/>
</dbReference>
<keyword evidence="3" id="KW-0520">NAD</keyword>
<evidence type="ECO:0000256" key="3">
    <source>
        <dbReference type="ARBA" id="ARBA00023027"/>
    </source>
</evidence>
<reference evidence="5" key="1">
    <citation type="submission" date="2020-05" db="EMBL/GenBank/DDBJ databases">
        <authorList>
            <person name="Chiriac C."/>
            <person name="Salcher M."/>
            <person name="Ghai R."/>
            <person name="Kavagutti S V."/>
        </authorList>
    </citation>
    <scope>NUCLEOTIDE SEQUENCE</scope>
</reference>
<dbReference type="FunFam" id="3.40.50.720:FF:000084">
    <property type="entry name" value="Short-chain dehydrogenase reductase"/>
    <property type="match status" value="1"/>
</dbReference>
<gene>
    <name evidence="5" type="ORF">UFOPK3139_02144</name>
</gene>
<dbReference type="EMBL" id="CAFABA010000100">
    <property type="protein sequence ID" value="CAB4834639.1"/>
    <property type="molecule type" value="Genomic_DNA"/>
</dbReference>
<evidence type="ECO:0000256" key="4">
    <source>
        <dbReference type="ARBA" id="ARBA00023098"/>
    </source>
</evidence>
<dbReference type="Pfam" id="PF13561">
    <property type="entry name" value="adh_short_C2"/>
    <property type="match status" value="1"/>
</dbReference>
<evidence type="ECO:0000256" key="1">
    <source>
        <dbReference type="ARBA" id="ARBA00006484"/>
    </source>
</evidence>
<dbReference type="PRINTS" id="PR00080">
    <property type="entry name" value="SDRFAMILY"/>
</dbReference>
<accession>A0A6J7ARM1</accession>
<dbReference type="GO" id="GO:0016491">
    <property type="term" value="F:oxidoreductase activity"/>
    <property type="evidence" value="ECO:0007669"/>
    <property type="project" value="UniProtKB-KW"/>
</dbReference>
<comment type="similarity">
    <text evidence="1">Belongs to the short-chain dehydrogenases/reductases (SDR) family.</text>
</comment>
<sequence length="278" mass="28809">MGGTMSRLAGKVAIVTGGARGTGAGIVEAFVEAGATVIIADVLDDRGQVTAVATNSAYRHLDVTDEAAWIALVDHVRSVHGRLDVLVNNAAILHLQALVDTSVEDFDRVLRVNTIGPFLGIKACLPLLIDSGGGSIVNIGSVDSISGTPCTSAYTSSKFALRGLTKVVAIEHGKHNIRCNIVCPGGGSAEMVMEAFARTGAAFPAGEAARREVSVDSGAKVPPPDRPIARRGTAADFAMAAVYFASDESSFCSGTELVIDGGFHSGQFVDVPGLWMRQ</sequence>
<organism evidence="5">
    <name type="scientific">freshwater metagenome</name>
    <dbReference type="NCBI Taxonomy" id="449393"/>
    <lineage>
        <taxon>unclassified sequences</taxon>
        <taxon>metagenomes</taxon>
        <taxon>ecological metagenomes</taxon>
    </lineage>
</organism>
<evidence type="ECO:0000256" key="2">
    <source>
        <dbReference type="ARBA" id="ARBA00023002"/>
    </source>
</evidence>
<keyword evidence="2" id="KW-0560">Oxidoreductase</keyword>
<dbReference type="PANTHER" id="PTHR43180:SF28">
    <property type="entry name" value="NAD(P)-BINDING ROSSMANN-FOLD SUPERFAMILY PROTEIN"/>
    <property type="match status" value="1"/>
</dbReference>